<evidence type="ECO:0000256" key="9">
    <source>
        <dbReference type="ARBA" id="ARBA00023765"/>
    </source>
</evidence>
<dbReference type="PANTHER" id="PTHR14363:SF17">
    <property type="entry name" value="HEPARANASE-LIKE PROTEIN 3"/>
    <property type="match status" value="1"/>
</dbReference>
<evidence type="ECO:0000256" key="2">
    <source>
        <dbReference type="ARBA" id="ARBA00009800"/>
    </source>
</evidence>
<evidence type="ECO:0000256" key="11">
    <source>
        <dbReference type="SAM" id="SignalP"/>
    </source>
</evidence>
<evidence type="ECO:0000256" key="4">
    <source>
        <dbReference type="ARBA" id="ARBA00022729"/>
    </source>
</evidence>
<reference evidence="12 13" key="1">
    <citation type="journal article" date="2011" name="Science">
        <title>The Selaginella genome identifies genetic changes associated with the evolution of vascular plants.</title>
        <authorList>
            <person name="Banks J.A."/>
            <person name="Nishiyama T."/>
            <person name="Hasebe M."/>
            <person name="Bowman J.L."/>
            <person name="Gribskov M."/>
            <person name="dePamphilis C."/>
            <person name="Albert V.A."/>
            <person name="Aono N."/>
            <person name="Aoyama T."/>
            <person name="Ambrose B.A."/>
            <person name="Ashton N.W."/>
            <person name="Axtell M.J."/>
            <person name="Barker E."/>
            <person name="Barker M.S."/>
            <person name="Bennetzen J.L."/>
            <person name="Bonawitz N.D."/>
            <person name="Chapple C."/>
            <person name="Cheng C."/>
            <person name="Correa L.G."/>
            <person name="Dacre M."/>
            <person name="DeBarry J."/>
            <person name="Dreyer I."/>
            <person name="Elias M."/>
            <person name="Engstrom E.M."/>
            <person name="Estelle M."/>
            <person name="Feng L."/>
            <person name="Finet C."/>
            <person name="Floyd S.K."/>
            <person name="Frommer W.B."/>
            <person name="Fujita T."/>
            <person name="Gramzow L."/>
            <person name="Gutensohn M."/>
            <person name="Harholt J."/>
            <person name="Hattori M."/>
            <person name="Heyl A."/>
            <person name="Hirai T."/>
            <person name="Hiwatashi Y."/>
            <person name="Ishikawa M."/>
            <person name="Iwata M."/>
            <person name="Karol K.G."/>
            <person name="Koehler B."/>
            <person name="Kolukisaoglu U."/>
            <person name="Kubo M."/>
            <person name="Kurata T."/>
            <person name="Lalonde S."/>
            <person name="Li K."/>
            <person name="Li Y."/>
            <person name="Litt A."/>
            <person name="Lyons E."/>
            <person name="Manning G."/>
            <person name="Maruyama T."/>
            <person name="Michael T.P."/>
            <person name="Mikami K."/>
            <person name="Miyazaki S."/>
            <person name="Morinaga S."/>
            <person name="Murata T."/>
            <person name="Mueller-Roeber B."/>
            <person name="Nelson D.R."/>
            <person name="Obara M."/>
            <person name="Oguri Y."/>
            <person name="Olmstead R.G."/>
            <person name="Onodera N."/>
            <person name="Petersen B.L."/>
            <person name="Pils B."/>
            <person name="Prigge M."/>
            <person name="Rensing S.A."/>
            <person name="Riano-Pachon D.M."/>
            <person name="Roberts A.W."/>
            <person name="Sato Y."/>
            <person name="Scheller H.V."/>
            <person name="Schulz B."/>
            <person name="Schulz C."/>
            <person name="Shakirov E.V."/>
            <person name="Shibagaki N."/>
            <person name="Shinohara N."/>
            <person name="Shippen D.E."/>
            <person name="Soerensen I."/>
            <person name="Sotooka R."/>
            <person name="Sugimoto N."/>
            <person name="Sugita M."/>
            <person name="Sumikawa N."/>
            <person name="Tanurdzic M."/>
            <person name="Theissen G."/>
            <person name="Ulvskov P."/>
            <person name="Wakazuki S."/>
            <person name="Weng J.K."/>
            <person name="Willats W.W."/>
            <person name="Wipf D."/>
            <person name="Wolf P.G."/>
            <person name="Yang L."/>
            <person name="Zimmer A.D."/>
            <person name="Zhu Q."/>
            <person name="Mitros T."/>
            <person name="Hellsten U."/>
            <person name="Loque D."/>
            <person name="Otillar R."/>
            <person name="Salamov A."/>
            <person name="Schmutz J."/>
            <person name="Shapiro H."/>
            <person name="Lindquist E."/>
            <person name="Lucas S."/>
            <person name="Rokhsar D."/>
            <person name="Grigoriev I.V."/>
        </authorList>
    </citation>
    <scope>NUCLEOTIDE SEQUENCE [LARGE SCALE GENOMIC DNA]</scope>
</reference>
<organism evidence="13">
    <name type="scientific">Selaginella moellendorffii</name>
    <name type="common">Spikemoss</name>
    <dbReference type="NCBI Taxonomy" id="88036"/>
    <lineage>
        <taxon>Eukaryota</taxon>
        <taxon>Viridiplantae</taxon>
        <taxon>Streptophyta</taxon>
        <taxon>Embryophyta</taxon>
        <taxon>Tracheophyta</taxon>
        <taxon>Lycopodiopsida</taxon>
        <taxon>Selaginellales</taxon>
        <taxon>Selaginellaceae</taxon>
        <taxon>Selaginella</taxon>
    </lineage>
</organism>
<comment type="similarity">
    <text evidence="2">Belongs to the glycosyl hydrolase 79 family.</text>
</comment>
<dbReference type="Gramene" id="EFJ07662">
    <property type="protein sequence ID" value="EFJ07662"/>
    <property type="gene ID" value="SELMODRAFT_133227"/>
</dbReference>
<gene>
    <name evidence="12" type="ORF">SELMODRAFT_133227</name>
</gene>
<keyword evidence="6" id="KW-0472">Membrane</keyword>
<dbReference type="FunCoup" id="D8T6M1">
    <property type="interactions" value="163"/>
</dbReference>
<evidence type="ECO:0008006" key="14">
    <source>
        <dbReference type="Google" id="ProtNLM"/>
    </source>
</evidence>
<name>D8T6M1_SELML</name>
<dbReference type="Pfam" id="PF03662">
    <property type="entry name" value="Glyco_hydro_79n"/>
    <property type="match status" value="1"/>
</dbReference>
<dbReference type="InterPro" id="IPR017853">
    <property type="entry name" value="GH"/>
</dbReference>
<dbReference type="OMA" id="YMRGSIT"/>
<dbReference type="InterPro" id="IPR005199">
    <property type="entry name" value="Glyco_hydro_79"/>
</dbReference>
<keyword evidence="13" id="KW-1185">Reference proteome</keyword>
<proteinExistence type="inferred from homology"/>
<evidence type="ECO:0000256" key="7">
    <source>
        <dbReference type="ARBA" id="ARBA00023180"/>
    </source>
</evidence>
<sequence length="544" mass="59715">MGRALLFLSCWIFLLGWIHECGSAAAAAAVPGRSKFLAEKIVAKAAAVEINTSNTIWRVSEGFLCATLDWWPAEKCDYGTCSWKDASLLTMARNSSSQPPKFWFFLAALYPLTLRLGGSLQDRLFYKVGRSAQRPCSNFVKQQNSIFGFSEGCLNMSRWLELNSLFQRTGASVAFGLNALNGRQRVSKGVYSGSWDSTNAEDFIKFTHDSKIAIAAWELGNELSANGVGTTINSRQYATDVKSLREIIDGIYGDQIDRPMVVAPDGFFVAAWYQQLLQSTGPRVLDAVTRHIYNLGAGVDRHLIQKILSPTYLSQEAGAFKQMRDTVSRYGPWAQAWIGEAGGAYNSGQHLVNDAFVSSFWYLDQLGMAASHSTAVYCRQSLVGGNYALLRTNSYNPNPDYYSALLWKQVMGNDVLPATVVSETYLRAYAHCAKSNSGGLAVLLINMSNSTVYSVRLKLSGFAKSSKGSSRTPRLEYHLSAPLTDLQSQRIHLNGKLLDVTPDGNIPVLKPISVDSKQPITIAPLSIAFVVLPDAKLQACTIIE</sequence>
<evidence type="ECO:0000313" key="12">
    <source>
        <dbReference type="EMBL" id="EFJ07662.1"/>
    </source>
</evidence>
<dbReference type="FunFam" id="3.20.20.80:FF:000023">
    <property type="entry name" value="heparanase-like protein 3"/>
    <property type="match status" value="1"/>
</dbReference>
<dbReference type="GO" id="GO:0005765">
    <property type="term" value="C:lysosomal membrane"/>
    <property type="evidence" value="ECO:0007669"/>
    <property type="project" value="UniProtKB-SubCell"/>
</dbReference>
<dbReference type="KEGG" id="smo:SELMODRAFT_133227"/>
<evidence type="ECO:0000256" key="8">
    <source>
        <dbReference type="ARBA" id="ARBA00023228"/>
    </source>
</evidence>
<evidence type="ECO:0000256" key="1">
    <source>
        <dbReference type="ARBA" id="ARBA00004613"/>
    </source>
</evidence>
<dbReference type="PANTHER" id="PTHR14363">
    <property type="entry name" value="HEPARANASE-RELATED"/>
    <property type="match status" value="1"/>
</dbReference>
<evidence type="ECO:0000256" key="6">
    <source>
        <dbReference type="ARBA" id="ARBA00023136"/>
    </source>
</evidence>
<dbReference type="EMBL" id="GL377682">
    <property type="protein sequence ID" value="EFJ07662.1"/>
    <property type="molecule type" value="Genomic_DNA"/>
</dbReference>
<dbReference type="Gene3D" id="3.20.20.80">
    <property type="entry name" value="Glycosidases"/>
    <property type="match status" value="1"/>
</dbReference>
<feature type="signal peptide" evidence="11">
    <location>
        <begin position="1"/>
        <end position="23"/>
    </location>
</feature>
<dbReference type="AlphaFoldDB" id="D8T6M1"/>
<dbReference type="SUPFAM" id="SSF51445">
    <property type="entry name" value="(Trans)glycosidases"/>
    <property type="match status" value="1"/>
</dbReference>
<keyword evidence="4 11" id="KW-0732">Signal</keyword>
<dbReference type="eggNOG" id="ENOG502QQST">
    <property type="taxonomic scope" value="Eukaryota"/>
</dbReference>
<comment type="function">
    <text evidence="10">Endoglycosidase which is a cell surface and extracellular matrix-degrading enzyme. Cleaves heparan sulfate proteoglycans (HSPGs) into heparan sulfate side chains and core proteoglycans.</text>
</comment>
<comment type="subcellular location">
    <subcellularLocation>
        <location evidence="9">Lysosome membrane</location>
        <topology evidence="9">Peripheral membrane protein</topology>
    </subcellularLocation>
    <subcellularLocation>
        <location evidence="1">Secreted</location>
    </subcellularLocation>
</comment>
<evidence type="ECO:0000256" key="10">
    <source>
        <dbReference type="ARBA" id="ARBA00055929"/>
    </source>
</evidence>
<keyword evidence="3" id="KW-0964">Secreted</keyword>
<evidence type="ECO:0000256" key="3">
    <source>
        <dbReference type="ARBA" id="ARBA00022525"/>
    </source>
</evidence>
<evidence type="ECO:0000313" key="13">
    <source>
        <dbReference type="Proteomes" id="UP000001514"/>
    </source>
</evidence>
<dbReference type="HOGENOM" id="CLU_021823_3_0_1"/>
<accession>D8T6M1</accession>
<dbReference type="GO" id="GO:0005576">
    <property type="term" value="C:extracellular region"/>
    <property type="evidence" value="ECO:0007669"/>
    <property type="project" value="UniProtKB-SubCell"/>
</dbReference>
<evidence type="ECO:0000256" key="5">
    <source>
        <dbReference type="ARBA" id="ARBA00022801"/>
    </source>
</evidence>
<dbReference type="Proteomes" id="UP000001514">
    <property type="component" value="Unassembled WGS sequence"/>
</dbReference>
<protein>
    <recommendedName>
        <fullName evidence="14">Beta-glucuronidase C-terminal domain-containing protein</fullName>
    </recommendedName>
</protein>
<keyword evidence="5" id="KW-0378">Hydrolase</keyword>
<dbReference type="InParanoid" id="D8T6M1"/>
<keyword evidence="8" id="KW-0458">Lysosome</keyword>
<keyword evidence="7" id="KW-0325">Glycoprotein</keyword>
<feature type="chain" id="PRO_5003123326" description="Beta-glucuronidase C-terminal domain-containing protein" evidence="11">
    <location>
        <begin position="24"/>
        <end position="544"/>
    </location>
</feature>
<dbReference type="GO" id="GO:0004566">
    <property type="term" value="F:beta-glucuronidase activity"/>
    <property type="evidence" value="ECO:0000318"/>
    <property type="project" value="GO_Central"/>
</dbReference>